<accession>A0A7H8QJM2</accession>
<reference evidence="4" key="1">
    <citation type="submission" date="2020-06" db="EMBL/GenBank/DDBJ databases">
        <title>A chromosome-scale genome assembly of Talaromyces rugulosus W13939.</title>
        <authorList>
            <person name="Wang B."/>
            <person name="Guo L."/>
            <person name="Ye K."/>
            <person name="Wang L."/>
        </authorList>
    </citation>
    <scope>NUCLEOTIDE SEQUENCE [LARGE SCALE GENOMIC DNA]</scope>
    <source>
        <strain evidence="4">W13939</strain>
    </source>
</reference>
<feature type="compositionally biased region" description="Basic and acidic residues" evidence="1">
    <location>
        <begin position="307"/>
        <end position="317"/>
    </location>
</feature>
<dbReference type="PANTHER" id="PTHR34826">
    <property type="entry name" value="UPF0590 PROTEIN C409.17C"/>
    <property type="match status" value="1"/>
</dbReference>
<name>A0A7H8QJM2_TALRU</name>
<gene>
    <name evidence="3" type="ORF">TRUGW13939_00841</name>
</gene>
<dbReference type="KEGG" id="trg:TRUGW13939_00841"/>
<dbReference type="Proteomes" id="UP000509510">
    <property type="component" value="Chromosome I"/>
</dbReference>
<feature type="region of interest" description="Disordered" evidence="1">
    <location>
        <begin position="1"/>
        <end position="21"/>
    </location>
</feature>
<dbReference type="GeneID" id="55988354"/>
<evidence type="ECO:0000313" key="4">
    <source>
        <dbReference type="Proteomes" id="UP000509510"/>
    </source>
</evidence>
<dbReference type="PANTHER" id="PTHR34826:SF2">
    <property type="entry name" value="UPF0590 PROTEIN C409.17C"/>
    <property type="match status" value="1"/>
</dbReference>
<evidence type="ECO:0000313" key="3">
    <source>
        <dbReference type="EMBL" id="QKX53761.1"/>
    </source>
</evidence>
<dbReference type="AlphaFoldDB" id="A0A7H8QJM2"/>
<organism evidence="3 4">
    <name type="scientific">Talaromyces rugulosus</name>
    <name type="common">Penicillium rugulosum</name>
    <dbReference type="NCBI Taxonomy" id="121627"/>
    <lineage>
        <taxon>Eukaryota</taxon>
        <taxon>Fungi</taxon>
        <taxon>Dikarya</taxon>
        <taxon>Ascomycota</taxon>
        <taxon>Pezizomycotina</taxon>
        <taxon>Eurotiomycetes</taxon>
        <taxon>Eurotiomycetidae</taxon>
        <taxon>Eurotiales</taxon>
        <taxon>Trichocomaceae</taxon>
        <taxon>Talaromyces</taxon>
        <taxon>Talaromyces sect. Islandici</taxon>
    </lineage>
</organism>
<dbReference type="EMBL" id="CP055898">
    <property type="protein sequence ID" value="QKX53761.1"/>
    <property type="molecule type" value="Genomic_DNA"/>
</dbReference>
<dbReference type="InterPro" id="IPR013897">
    <property type="entry name" value="Duc1"/>
</dbReference>
<evidence type="ECO:0000256" key="1">
    <source>
        <dbReference type="SAM" id="MobiDB-lite"/>
    </source>
</evidence>
<feature type="region of interest" description="Disordered" evidence="1">
    <location>
        <begin position="296"/>
        <end position="317"/>
    </location>
</feature>
<dbReference type="OrthoDB" id="2119945at2759"/>
<feature type="domain" description="Domain of unknown function at the cortex 1" evidence="2">
    <location>
        <begin position="23"/>
        <end position="285"/>
    </location>
</feature>
<protein>
    <recommendedName>
        <fullName evidence="2">Domain of unknown function at the cortex 1 domain-containing protein</fullName>
    </recommendedName>
</protein>
<dbReference type="Pfam" id="PF08588">
    <property type="entry name" value="Duc1"/>
    <property type="match status" value="1"/>
</dbReference>
<sequence length="317" mass="36231">MSGLFGKHQHQENKEGNNTASYRLRVTAGPEYDVKTHQIVPVNSPKTVRFENEQATVNVCVRIQGYTGLPNGSPSTSEYFSHPLHTNDQYSICFSFVPKHDICGADLLFGNDFDQPIRDNIPPGFNTALNIVKWAIDPALEGDPYAHKPYMYSPGIASWNYFRIGEMASPEKLKETLDMHSEVVEEGADGTGAEIRRKFQIPDDQAQRRKHFLNENARKEFVFEKGREYLVDFGNPYLGFNDFSLRLPGFNLQVIKYISERNHKLRYTLKDRKTNKVILAVLLKLLLHDTAEEISERTTPESECCEESSKANKHEEK</sequence>
<evidence type="ECO:0000259" key="2">
    <source>
        <dbReference type="Pfam" id="PF08588"/>
    </source>
</evidence>
<keyword evidence="4" id="KW-1185">Reference proteome</keyword>
<dbReference type="RefSeq" id="XP_035339940.1">
    <property type="nucleotide sequence ID" value="XM_035484047.1"/>
</dbReference>
<proteinExistence type="predicted"/>